<evidence type="ECO:0000256" key="3">
    <source>
        <dbReference type="ARBA" id="ARBA00009562"/>
    </source>
</evidence>
<dbReference type="InterPro" id="IPR006805">
    <property type="entry name" value="Anth_synth_I_N"/>
</dbReference>
<protein>
    <recommendedName>
        <fullName evidence="4">anthranilate synthase</fullName>
        <ecNumber evidence="4">4.1.3.27</ecNumber>
    </recommendedName>
</protein>
<evidence type="ECO:0000259" key="11">
    <source>
        <dbReference type="Pfam" id="PF00425"/>
    </source>
</evidence>
<dbReference type="InterPro" id="IPR005256">
    <property type="entry name" value="Anth_synth_I_PabB"/>
</dbReference>
<dbReference type="GO" id="GO:0004049">
    <property type="term" value="F:anthranilate synthase activity"/>
    <property type="evidence" value="ECO:0007669"/>
    <property type="project" value="UniProtKB-EC"/>
</dbReference>
<keyword evidence="5" id="KW-0028">Amino-acid biosynthesis</keyword>
<dbReference type="PANTHER" id="PTHR11236:SF46">
    <property type="entry name" value="ANTHRANILATE SYNTHASE COMPONENT 1"/>
    <property type="match status" value="1"/>
</dbReference>
<keyword evidence="7" id="KW-0822">Tryptophan biosynthesis</keyword>
<dbReference type="InterPro" id="IPR005801">
    <property type="entry name" value="ADC_synthase"/>
</dbReference>
<dbReference type="Gene3D" id="3.60.120.10">
    <property type="entry name" value="Anthranilate synthase"/>
    <property type="match status" value="1"/>
</dbReference>
<organism evidence="13">
    <name type="scientific">freshwater metagenome</name>
    <dbReference type="NCBI Taxonomy" id="449393"/>
    <lineage>
        <taxon>unclassified sequences</taxon>
        <taxon>metagenomes</taxon>
        <taxon>ecological metagenomes</taxon>
    </lineage>
</organism>
<evidence type="ECO:0000256" key="1">
    <source>
        <dbReference type="ARBA" id="ARBA00001946"/>
    </source>
</evidence>
<dbReference type="InterPro" id="IPR015890">
    <property type="entry name" value="Chorismate_C"/>
</dbReference>
<evidence type="ECO:0000256" key="2">
    <source>
        <dbReference type="ARBA" id="ARBA00004873"/>
    </source>
</evidence>
<dbReference type="GO" id="GO:0000162">
    <property type="term" value="P:L-tryptophan biosynthetic process"/>
    <property type="evidence" value="ECO:0007669"/>
    <property type="project" value="UniProtKB-UniPathway"/>
</dbReference>
<comment type="similarity">
    <text evidence="3">Belongs to the anthranilate synthase component I family.</text>
</comment>
<dbReference type="PANTHER" id="PTHR11236">
    <property type="entry name" value="AMINOBENZOATE/ANTHRANILATE SYNTHASE"/>
    <property type="match status" value="1"/>
</dbReference>
<evidence type="ECO:0000256" key="4">
    <source>
        <dbReference type="ARBA" id="ARBA00012266"/>
    </source>
</evidence>
<dbReference type="EC" id="4.1.3.27" evidence="4"/>
<evidence type="ECO:0000259" key="12">
    <source>
        <dbReference type="Pfam" id="PF04715"/>
    </source>
</evidence>
<proteinExistence type="inferred from homology"/>
<feature type="domain" description="Anthranilate synthase component I N-terminal" evidence="12">
    <location>
        <begin position="35"/>
        <end position="175"/>
    </location>
</feature>
<keyword evidence="9" id="KW-0057">Aromatic amino acid biosynthesis</keyword>
<evidence type="ECO:0000256" key="5">
    <source>
        <dbReference type="ARBA" id="ARBA00022605"/>
    </source>
</evidence>
<keyword evidence="6" id="KW-0479">Metal-binding</keyword>
<evidence type="ECO:0000256" key="10">
    <source>
        <dbReference type="ARBA" id="ARBA00023239"/>
    </source>
</evidence>
<evidence type="ECO:0000256" key="7">
    <source>
        <dbReference type="ARBA" id="ARBA00022822"/>
    </source>
</evidence>
<dbReference type="PRINTS" id="PR00095">
    <property type="entry name" value="ANTSNTHASEI"/>
</dbReference>
<comment type="pathway">
    <text evidence="2">Amino-acid biosynthesis; L-tryptophan biosynthesis; L-tryptophan from chorismate: step 1/5.</text>
</comment>
<evidence type="ECO:0000313" key="13">
    <source>
        <dbReference type="EMBL" id="CAB4573389.1"/>
    </source>
</evidence>
<dbReference type="AlphaFoldDB" id="A0A6J6EDB6"/>
<dbReference type="EMBL" id="CAEZTU010000010">
    <property type="protein sequence ID" value="CAB4573389.1"/>
    <property type="molecule type" value="Genomic_DNA"/>
</dbReference>
<evidence type="ECO:0000256" key="6">
    <source>
        <dbReference type="ARBA" id="ARBA00022723"/>
    </source>
</evidence>
<keyword evidence="8" id="KW-0460">Magnesium</keyword>
<dbReference type="Pfam" id="PF04715">
    <property type="entry name" value="Anth_synt_I_N"/>
    <property type="match status" value="1"/>
</dbReference>
<sequence>MNSIKLGVTTPDLEQFKFYAKDRKVIPVVRQLIGDSFTPVGLYKALADERPGTFLLESAEHGQSWSRYSFVGVSSSATLRSEKGKAKWTGKPPKGVLLEGDIWNVFKQTLDFLATKPLPNLPPLTGGLVGYFAYDIIRMFERIPDENPNETSVPDLLMLLATDFAVLDHVDGTVWLIANAVNYDGTDERVDLAYEDALKRLDSMQASLSNPQSQGNSTFNMEAKLDYSNRTKSSDYQDSVKRAINYIEAGDAFQIVLSQRFDMKTQASGLDIYRVLRATNPSPYMYYLNVPTEDLANTEFEIIGSSPEALVTVKNRQAMMHPIAGTRARSSDSKIDDESAIELLNDPKEKAEHLMLVDLGRNDLGRVCKPGSVEVTQFMQVEKYSHVMHLVSTVIGTLNDEISAADALKATFPAGTLSGAPKVRAMEIIDELEPFRRGIYGGALGYFDFAGNMDVAITIRTALLKNGVAYVQAGAGVVADSLPSSEDMECQNKAAVVLRAVAIASSLG</sequence>
<evidence type="ECO:0000256" key="8">
    <source>
        <dbReference type="ARBA" id="ARBA00022842"/>
    </source>
</evidence>
<dbReference type="NCBIfam" id="NF010086">
    <property type="entry name" value="PRK13571.1"/>
    <property type="match status" value="1"/>
</dbReference>
<dbReference type="UniPathway" id="UPA00035">
    <property type="reaction ID" value="UER00040"/>
</dbReference>
<comment type="cofactor">
    <cofactor evidence="1">
        <name>Mg(2+)</name>
        <dbReference type="ChEBI" id="CHEBI:18420"/>
    </cofactor>
</comment>
<dbReference type="GO" id="GO:0046872">
    <property type="term" value="F:metal ion binding"/>
    <property type="evidence" value="ECO:0007669"/>
    <property type="project" value="UniProtKB-KW"/>
</dbReference>
<dbReference type="NCBIfam" id="TIGR00564">
    <property type="entry name" value="trpE_most"/>
    <property type="match status" value="1"/>
</dbReference>
<dbReference type="SUPFAM" id="SSF56322">
    <property type="entry name" value="ADC synthase"/>
    <property type="match status" value="1"/>
</dbReference>
<dbReference type="Pfam" id="PF00425">
    <property type="entry name" value="Chorismate_bind"/>
    <property type="match status" value="1"/>
</dbReference>
<feature type="domain" description="Chorismate-utilising enzyme C-terminal" evidence="11">
    <location>
        <begin position="234"/>
        <end position="493"/>
    </location>
</feature>
<gene>
    <name evidence="13" type="ORF">UFOPK1740_00401</name>
</gene>
<name>A0A6J6EDB6_9ZZZZ</name>
<reference evidence="13" key="1">
    <citation type="submission" date="2020-05" db="EMBL/GenBank/DDBJ databases">
        <authorList>
            <person name="Chiriac C."/>
            <person name="Salcher M."/>
            <person name="Ghai R."/>
            <person name="Kavagutti S V."/>
        </authorList>
    </citation>
    <scope>NUCLEOTIDE SEQUENCE</scope>
</reference>
<keyword evidence="10" id="KW-0456">Lyase</keyword>
<dbReference type="InterPro" id="IPR019999">
    <property type="entry name" value="Anth_synth_I-like"/>
</dbReference>
<accession>A0A6J6EDB6</accession>
<evidence type="ECO:0000256" key="9">
    <source>
        <dbReference type="ARBA" id="ARBA00023141"/>
    </source>
</evidence>